<dbReference type="EMBL" id="JBHSQH010000001">
    <property type="protein sequence ID" value="MFC5971589.1"/>
    <property type="molecule type" value="Genomic_DNA"/>
</dbReference>
<dbReference type="InterPro" id="IPR036249">
    <property type="entry name" value="Thioredoxin-like_sf"/>
</dbReference>
<evidence type="ECO:0000256" key="3">
    <source>
        <dbReference type="SAM" id="MobiDB-lite"/>
    </source>
</evidence>
<accession>A0ABD5RMS5</accession>
<comment type="similarity">
    <text evidence="1">Belongs to the glutaredoxin family.</text>
</comment>
<gene>
    <name evidence="5" type="ORF">ACFPYI_09625</name>
</gene>
<keyword evidence="2" id="KW-0249">Electron transport</keyword>
<feature type="region of interest" description="Disordered" evidence="3">
    <location>
        <begin position="29"/>
        <end position="80"/>
    </location>
</feature>
<dbReference type="Pfam" id="PF13462">
    <property type="entry name" value="Thioredoxin_4"/>
    <property type="match status" value="1"/>
</dbReference>
<reference evidence="5 6" key="1">
    <citation type="journal article" date="2019" name="Int. J. Syst. Evol. Microbiol.">
        <title>The Global Catalogue of Microorganisms (GCM) 10K type strain sequencing project: providing services to taxonomists for standard genome sequencing and annotation.</title>
        <authorList>
            <consortium name="The Broad Institute Genomics Platform"/>
            <consortium name="The Broad Institute Genome Sequencing Center for Infectious Disease"/>
            <person name="Wu L."/>
            <person name="Ma J."/>
        </authorList>
    </citation>
    <scope>NUCLEOTIDE SEQUENCE [LARGE SCALE GENOMIC DNA]</scope>
    <source>
        <strain evidence="5 6">CGMCC 1.12543</strain>
    </source>
</reference>
<dbReference type="InterPro" id="IPR012336">
    <property type="entry name" value="Thioredoxin-like_fold"/>
</dbReference>
<organism evidence="5 6">
    <name type="scientific">Halomarina salina</name>
    <dbReference type="NCBI Taxonomy" id="1872699"/>
    <lineage>
        <taxon>Archaea</taxon>
        <taxon>Methanobacteriati</taxon>
        <taxon>Methanobacteriota</taxon>
        <taxon>Stenosarchaea group</taxon>
        <taxon>Halobacteria</taxon>
        <taxon>Halobacteriales</taxon>
        <taxon>Natronomonadaceae</taxon>
        <taxon>Halomarina</taxon>
    </lineage>
</organism>
<dbReference type="Proteomes" id="UP001596099">
    <property type="component" value="Unassembled WGS sequence"/>
</dbReference>
<proteinExistence type="inferred from homology"/>
<evidence type="ECO:0000259" key="4">
    <source>
        <dbReference type="Pfam" id="PF13462"/>
    </source>
</evidence>
<dbReference type="SUPFAM" id="SSF52833">
    <property type="entry name" value="Thioredoxin-like"/>
    <property type="match status" value="1"/>
</dbReference>
<evidence type="ECO:0000313" key="5">
    <source>
        <dbReference type="EMBL" id="MFC5971589.1"/>
    </source>
</evidence>
<dbReference type="PROSITE" id="PS51257">
    <property type="entry name" value="PROKAR_LIPOPROTEIN"/>
    <property type="match status" value="1"/>
</dbReference>
<dbReference type="RefSeq" id="WP_247414480.1">
    <property type="nucleotide sequence ID" value="NZ_JALLGW010000001.1"/>
</dbReference>
<comment type="caution">
    <text evidence="5">The sequence shown here is derived from an EMBL/GenBank/DDBJ whole genome shotgun (WGS) entry which is preliminary data.</text>
</comment>
<evidence type="ECO:0000313" key="6">
    <source>
        <dbReference type="Proteomes" id="UP001596099"/>
    </source>
</evidence>
<dbReference type="AlphaFoldDB" id="A0ABD5RMS5"/>
<feature type="domain" description="Thioredoxin-like fold" evidence="4">
    <location>
        <begin position="82"/>
        <end position="222"/>
    </location>
</feature>
<protein>
    <submittedName>
        <fullName evidence="5">DsbA family protein</fullName>
    </submittedName>
</protein>
<keyword evidence="2" id="KW-0813">Transport</keyword>
<keyword evidence="6" id="KW-1185">Reference proteome</keyword>
<evidence type="ECO:0000256" key="1">
    <source>
        <dbReference type="ARBA" id="ARBA00007787"/>
    </source>
</evidence>
<sequence length="247" mass="26190">MTRRRVGRRRVLAALGSGTLALAGCLGAGNGRSDGSGMTDRAGTDGTDGEGNATGTAAQGTPDHTVWEGIDGQPAQGPEVGAATATVVAFEDPSCPRCAAFHRETVPRLLSDLVEPGTATYVVRPYPIVYEWGKPATRALWATYEQDAESFWGLLDHYFRTQGRFDSDNVVDLTRSWLEAETSVDVEAVVEAASADGFPEPVQTNLDVGDRANVSGTPTVFLFRDGAYRTRATGSVSYDLVASALNV</sequence>
<dbReference type="Gene3D" id="3.40.30.10">
    <property type="entry name" value="Glutaredoxin"/>
    <property type="match status" value="1"/>
</dbReference>
<evidence type="ECO:0000256" key="2">
    <source>
        <dbReference type="ARBA" id="ARBA00022982"/>
    </source>
</evidence>
<name>A0ABD5RMS5_9EURY</name>